<dbReference type="GO" id="GO:0003676">
    <property type="term" value="F:nucleic acid binding"/>
    <property type="evidence" value="ECO:0007669"/>
    <property type="project" value="InterPro"/>
</dbReference>
<sequence length="184" mass="21843">MIPYEKENEGFKYLLTCIDVFSKYSWGIPIKNKKAEDVIEGFNIIFKQRIPNKLQTDLGKEFYNSKFAKLMKENNINHFSTNSPLKASVVERFNRTLKEKMWKVFSQNNNHEWISIIDDLIYNYNNSFHRSIKMTPIEASIGKNEEKVRFSLYSNVSKMKVAKFNIGDKDMNKITRQKYLKFVK</sequence>
<dbReference type="InterPro" id="IPR036397">
    <property type="entry name" value="RNaseH_sf"/>
</dbReference>
<name>A0A443RSM7_9ACAR</name>
<dbReference type="AlphaFoldDB" id="A0A443RSM7"/>
<dbReference type="OrthoDB" id="6423804at2759"/>
<accession>A0A443RSM7</accession>
<dbReference type="Pfam" id="PF00665">
    <property type="entry name" value="rve"/>
    <property type="match status" value="1"/>
</dbReference>
<dbReference type="InterPro" id="IPR012337">
    <property type="entry name" value="RNaseH-like_sf"/>
</dbReference>
<feature type="domain" description="Integrase catalytic" evidence="1">
    <location>
        <begin position="1"/>
        <end position="144"/>
    </location>
</feature>
<dbReference type="VEuPathDB" id="VectorBase:LDEU013756"/>
<proteinExistence type="predicted"/>
<dbReference type="PANTHER" id="PTHR46585">
    <property type="entry name" value="INTEGRASE CORE DOMAIN CONTAINING PROTEIN"/>
    <property type="match status" value="1"/>
</dbReference>
<reference evidence="2 3" key="1">
    <citation type="journal article" date="2018" name="Gigascience">
        <title>Genomes of trombidid mites reveal novel predicted allergens and laterally-transferred genes associated with secondary metabolism.</title>
        <authorList>
            <person name="Dong X."/>
            <person name="Chaisiri K."/>
            <person name="Xia D."/>
            <person name="Armstrong S.D."/>
            <person name="Fang Y."/>
            <person name="Donnelly M.J."/>
            <person name="Kadowaki T."/>
            <person name="McGarry J.W."/>
            <person name="Darby A.C."/>
            <person name="Makepeace B.L."/>
        </authorList>
    </citation>
    <scope>NUCLEOTIDE SEQUENCE [LARGE SCALE GENOMIC DNA]</scope>
    <source>
        <strain evidence="2">UoL-UT</strain>
    </source>
</reference>
<protein>
    <recommendedName>
        <fullName evidence="1">Integrase catalytic domain-containing protein</fullName>
    </recommendedName>
</protein>
<evidence type="ECO:0000259" key="1">
    <source>
        <dbReference type="PROSITE" id="PS50994"/>
    </source>
</evidence>
<keyword evidence="3" id="KW-1185">Reference proteome</keyword>
<organism evidence="2 3">
    <name type="scientific">Leptotrombidium deliense</name>
    <dbReference type="NCBI Taxonomy" id="299467"/>
    <lineage>
        <taxon>Eukaryota</taxon>
        <taxon>Metazoa</taxon>
        <taxon>Ecdysozoa</taxon>
        <taxon>Arthropoda</taxon>
        <taxon>Chelicerata</taxon>
        <taxon>Arachnida</taxon>
        <taxon>Acari</taxon>
        <taxon>Acariformes</taxon>
        <taxon>Trombidiformes</taxon>
        <taxon>Prostigmata</taxon>
        <taxon>Anystina</taxon>
        <taxon>Parasitengona</taxon>
        <taxon>Trombiculoidea</taxon>
        <taxon>Trombiculidae</taxon>
        <taxon>Leptotrombidium</taxon>
    </lineage>
</organism>
<dbReference type="PROSITE" id="PS50994">
    <property type="entry name" value="INTEGRASE"/>
    <property type="match status" value="1"/>
</dbReference>
<evidence type="ECO:0000313" key="3">
    <source>
        <dbReference type="Proteomes" id="UP000288716"/>
    </source>
</evidence>
<dbReference type="SUPFAM" id="SSF53098">
    <property type="entry name" value="Ribonuclease H-like"/>
    <property type="match status" value="1"/>
</dbReference>
<dbReference type="Gene3D" id="3.30.420.10">
    <property type="entry name" value="Ribonuclease H-like superfamily/Ribonuclease H"/>
    <property type="match status" value="1"/>
</dbReference>
<dbReference type="GO" id="GO:0015074">
    <property type="term" value="P:DNA integration"/>
    <property type="evidence" value="ECO:0007669"/>
    <property type="project" value="InterPro"/>
</dbReference>
<evidence type="ECO:0000313" key="2">
    <source>
        <dbReference type="EMBL" id="RWS18284.1"/>
    </source>
</evidence>
<gene>
    <name evidence="2" type="ORF">B4U80_06165</name>
</gene>
<dbReference type="InterPro" id="IPR001584">
    <property type="entry name" value="Integrase_cat-core"/>
</dbReference>
<dbReference type="STRING" id="299467.A0A443RSM7"/>
<dbReference type="Proteomes" id="UP000288716">
    <property type="component" value="Unassembled WGS sequence"/>
</dbReference>
<comment type="caution">
    <text evidence="2">The sequence shown here is derived from an EMBL/GenBank/DDBJ whole genome shotgun (WGS) entry which is preliminary data.</text>
</comment>
<dbReference type="PANTHER" id="PTHR46585:SF1">
    <property type="entry name" value="CHROMO DOMAIN-CONTAINING PROTEIN"/>
    <property type="match status" value="1"/>
</dbReference>
<dbReference type="EMBL" id="NCKV01042316">
    <property type="protein sequence ID" value="RWS18284.1"/>
    <property type="molecule type" value="Genomic_DNA"/>
</dbReference>